<keyword evidence="6" id="KW-1185">Reference proteome</keyword>
<feature type="coiled-coil region" evidence="2">
    <location>
        <begin position="320"/>
        <end position="347"/>
    </location>
</feature>
<dbReference type="HOGENOM" id="CLU_027546_3_1_1"/>
<feature type="coiled-coil region" evidence="2">
    <location>
        <begin position="151"/>
        <end position="235"/>
    </location>
</feature>
<reference evidence="5 6" key="1">
    <citation type="journal article" date="2007" name="Science">
        <title>Sea anemone genome reveals ancestral eumetazoan gene repertoire and genomic organization.</title>
        <authorList>
            <person name="Putnam N.H."/>
            <person name="Srivastava M."/>
            <person name="Hellsten U."/>
            <person name="Dirks B."/>
            <person name="Chapman J."/>
            <person name="Salamov A."/>
            <person name="Terry A."/>
            <person name="Shapiro H."/>
            <person name="Lindquist E."/>
            <person name="Kapitonov V.V."/>
            <person name="Jurka J."/>
            <person name="Genikhovich G."/>
            <person name="Grigoriev I.V."/>
            <person name="Lucas S.M."/>
            <person name="Steele R.E."/>
            <person name="Finnerty J.R."/>
            <person name="Technau U."/>
            <person name="Martindale M.Q."/>
            <person name="Rokhsar D.S."/>
        </authorList>
    </citation>
    <scope>NUCLEOTIDE SEQUENCE [LARGE SCALE GENOMIC DNA]</scope>
    <source>
        <strain evidence="6">CH2 X CH6</strain>
    </source>
</reference>
<proteinExistence type="predicted"/>
<evidence type="ECO:0000256" key="3">
    <source>
        <dbReference type="SAM" id="MobiDB-lite"/>
    </source>
</evidence>
<dbReference type="InterPro" id="IPR049258">
    <property type="entry name" value="ODAD1_CC"/>
</dbReference>
<feature type="compositionally biased region" description="Basic and acidic residues" evidence="3">
    <location>
        <begin position="494"/>
        <end position="509"/>
    </location>
</feature>
<dbReference type="eggNOG" id="ENOG502QSIU">
    <property type="taxonomic scope" value="Eukaryota"/>
</dbReference>
<sequence>MEAQQELRSLQRQYRTIVNNRQVLFYEEETKNTIRKQVAAIETLEAERVELEDLMRVAGRMRNQCIDQANLDEIKQLLDREQKLQAEMQEERERKARVDEQVQNMQEQIANHRNKMKGSTGISQETTIRTQNKIRLLTNRMDIFRKKFNDAMTYNRNLREKMSQIQNQKQRFEDLSKRLDNTLKAMKDEIDMLSESATGHYHARDEAQHRMASIRERKERELAMYNLEIKDMIRVIEHDSKLREFMATKSVDRVYALEQEQMSRDLRKLSALLNGLKLEVDSYEDVFAQIKEATGIHDTDTLVQSFIDNEDTNFALFNYVNELTSEIEPLEDEIKFLRDEIDQASFDIRREGVENDVRRQEIQRELEEKLAAVSFRHHNALLECKKDRRTLEMLKACVERVFAAVGCDRSVIDNMLGTGAGVDDNSIMMHMGIIEQKCNQLLQLHAWKGLKRLAQSQPAVVHTLQGQGPDPPQPMLSIMPPTIEEEDYQDASTNDERPLTMEDARKMVV</sequence>
<accession>A7S6N2</accession>
<evidence type="ECO:0000313" key="6">
    <source>
        <dbReference type="Proteomes" id="UP000001593"/>
    </source>
</evidence>
<evidence type="ECO:0000256" key="1">
    <source>
        <dbReference type="ARBA" id="ARBA00023054"/>
    </source>
</evidence>
<feature type="coiled-coil region" evidence="2">
    <location>
        <begin position="259"/>
        <end position="293"/>
    </location>
</feature>
<dbReference type="InParanoid" id="A7S6N2"/>
<protein>
    <recommendedName>
        <fullName evidence="4">ODAD1 central coiled coil region domain-containing protein</fullName>
    </recommendedName>
</protein>
<evidence type="ECO:0000259" key="4">
    <source>
        <dbReference type="Pfam" id="PF21773"/>
    </source>
</evidence>
<organism evidence="5 6">
    <name type="scientific">Nematostella vectensis</name>
    <name type="common">Starlet sea anemone</name>
    <dbReference type="NCBI Taxonomy" id="45351"/>
    <lineage>
        <taxon>Eukaryota</taxon>
        <taxon>Metazoa</taxon>
        <taxon>Cnidaria</taxon>
        <taxon>Anthozoa</taxon>
        <taxon>Hexacorallia</taxon>
        <taxon>Actiniaria</taxon>
        <taxon>Edwardsiidae</taxon>
        <taxon>Nematostella</taxon>
    </lineage>
</organism>
<dbReference type="PANTHER" id="PTHR21694">
    <property type="entry name" value="COILED-COIL DOMAIN-CONTAINING PROTEIN 63"/>
    <property type="match status" value="1"/>
</dbReference>
<gene>
    <name evidence="5" type="ORF">NEMVEDRAFT_v1g186346</name>
</gene>
<dbReference type="EMBL" id="DS469588">
    <property type="protein sequence ID" value="EDO40685.1"/>
    <property type="molecule type" value="Genomic_DNA"/>
</dbReference>
<dbReference type="STRING" id="45351.A7S6N2"/>
<dbReference type="PANTHER" id="PTHR21694:SF18">
    <property type="entry name" value="COILED-COIL DOMAIN-CONTAINING PROTEIN 63"/>
    <property type="match status" value="1"/>
</dbReference>
<feature type="non-terminal residue" evidence="5">
    <location>
        <position position="1"/>
    </location>
</feature>
<keyword evidence="1 2" id="KW-0175">Coiled coil</keyword>
<dbReference type="InterPro" id="IPR051876">
    <property type="entry name" value="ODA-DC/CCD"/>
</dbReference>
<feature type="coiled-coil region" evidence="2">
    <location>
        <begin position="27"/>
        <end position="115"/>
    </location>
</feature>
<evidence type="ECO:0000313" key="5">
    <source>
        <dbReference type="EMBL" id="EDO40685.1"/>
    </source>
</evidence>
<dbReference type="PhylomeDB" id="A7S6N2"/>
<dbReference type="Proteomes" id="UP000001593">
    <property type="component" value="Unassembled WGS sequence"/>
</dbReference>
<evidence type="ECO:0000256" key="2">
    <source>
        <dbReference type="SAM" id="Coils"/>
    </source>
</evidence>
<feature type="domain" description="ODAD1 central coiled coil region" evidence="4">
    <location>
        <begin position="131"/>
        <end position="417"/>
    </location>
</feature>
<name>A7S6N2_NEMVE</name>
<dbReference type="OMA" id="MRCEDAM"/>
<dbReference type="AlphaFoldDB" id="A7S6N2"/>
<feature type="region of interest" description="Disordered" evidence="3">
    <location>
        <begin position="487"/>
        <end position="509"/>
    </location>
</feature>
<dbReference type="Pfam" id="PF21773">
    <property type="entry name" value="ODAD1_CC"/>
    <property type="match status" value="1"/>
</dbReference>